<evidence type="ECO:0000313" key="3">
    <source>
        <dbReference type="WBParaSite" id="PSAMB.scaffold502size49157.g6569.t1"/>
    </source>
</evidence>
<feature type="compositionally biased region" description="Low complexity" evidence="1">
    <location>
        <begin position="193"/>
        <end position="204"/>
    </location>
</feature>
<reference evidence="3" key="1">
    <citation type="submission" date="2022-11" db="UniProtKB">
        <authorList>
            <consortium name="WormBaseParasite"/>
        </authorList>
    </citation>
    <scope>IDENTIFICATION</scope>
</reference>
<keyword evidence="2" id="KW-1185">Reference proteome</keyword>
<evidence type="ECO:0000256" key="1">
    <source>
        <dbReference type="SAM" id="MobiDB-lite"/>
    </source>
</evidence>
<proteinExistence type="predicted"/>
<dbReference type="SUPFAM" id="SSF46458">
    <property type="entry name" value="Globin-like"/>
    <property type="match status" value="1"/>
</dbReference>
<dbReference type="AlphaFoldDB" id="A0A914WQJ6"/>
<dbReference type="WBParaSite" id="PSAMB.scaffold502size49157.g6569.t1">
    <property type="protein sequence ID" value="PSAMB.scaffold502size49157.g6569.t1"/>
    <property type="gene ID" value="PSAMB.scaffold502size49157.g6569"/>
</dbReference>
<dbReference type="GO" id="GO:0020037">
    <property type="term" value="F:heme binding"/>
    <property type="evidence" value="ECO:0007669"/>
    <property type="project" value="InterPro"/>
</dbReference>
<feature type="compositionally biased region" description="Polar residues" evidence="1">
    <location>
        <begin position="212"/>
        <end position="222"/>
    </location>
</feature>
<dbReference type="Gene3D" id="1.10.490.10">
    <property type="entry name" value="Globins"/>
    <property type="match status" value="1"/>
</dbReference>
<protein>
    <submittedName>
        <fullName evidence="3">Globin family profile domain-containing protein</fullName>
    </submittedName>
</protein>
<dbReference type="InterPro" id="IPR009050">
    <property type="entry name" value="Globin-like_sf"/>
</dbReference>
<dbReference type="CDD" id="cd01040">
    <property type="entry name" value="Mb-like"/>
    <property type="match status" value="1"/>
</dbReference>
<sequence length="222" mass="25308">MSNEAKEMQLGREALILMQKSWPEHFGCLFEMGQKAFETAFDKYPHFKTYFAFTDDQWRKDERFKKVVLGLEQTLAQGVTVFCEPKSSEEQNDSITEYISLLEEIGGLHKGIVPTMEPKHIDMFLVLVPAVVVDCIEKKRKTGPFEAAEKQQLIECWTALSKFIAKHMRAGWDKSVVPKTPKLKKAYRRKTMSISSVDSNSDSESPPKRATSVGSNQRPAKK</sequence>
<feature type="region of interest" description="Disordered" evidence="1">
    <location>
        <begin position="183"/>
        <end position="222"/>
    </location>
</feature>
<dbReference type="InterPro" id="IPR012292">
    <property type="entry name" value="Globin/Proto"/>
</dbReference>
<name>A0A914WQJ6_9BILA</name>
<dbReference type="Proteomes" id="UP000887566">
    <property type="component" value="Unplaced"/>
</dbReference>
<accession>A0A914WQJ6</accession>
<dbReference type="InterPro" id="IPR044399">
    <property type="entry name" value="Mb-like_M"/>
</dbReference>
<evidence type="ECO:0000313" key="2">
    <source>
        <dbReference type="Proteomes" id="UP000887566"/>
    </source>
</evidence>
<organism evidence="2 3">
    <name type="scientific">Plectus sambesii</name>
    <dbReference type="NCBI Taxonomy" id="2011161"/>
    <lineage>
        <taxon>Eukaryota</taxon>
        <taxon>Metazoa</taxon>
        <taxon>Ecdysozoa</taxon>
        <taxon>Nematoda</taxon>
        <taxon>Chromadorea</taxon>
        <taxon>Plectida</taxon>
        <taxon>Plectina</taxon>
        <taxon>Plectoidea</taxon>
        <taxon>Plectidae</taxon>
        <taxon>Plectus</taxon>
    </lineage>
</organism>
<dbReference type="GO" id="GO:0019825">
    <property type="term" value="F:oxygen binding"/>
    <property type="evidence" value="ECO:0007669"/>
    <property type="project" value="InterPro"/>
</dbReference>